<comment type="function">
    <text evidence="11">Catalyzes the specific phosphorylation of the 3-hydroxyl group of shikimic acid using ATP as a cosubstrate.</text>
</comment>
<evidence type="ECO:0000256" key="3">
    <source>
        <dbReference type="ARBA" id="ARBA00012154"/>
    </source>
</evidence>
<keyword evidence="6 11" id="KW-0547">Nucleotide-binding</keyword>
<dbReference type="GO" id="GO:0000287">
    <property type="term" value="F:magnesium ion binding"/>
    <property type="evidence" value="ECO:0007669"/>
    <property type="project" value="UniProtKB-UniRule"/>
</dbReference>
<dbReference type="Proteomes" id="UP000036106">
    <property type="component" value="Chromosome"/>
</dbReference>
<dbReference type="InterPro" id="IPR023000">
    <property type="entry name" value="Shikimate_kinase_CS"/>
</dbReference>
<keyword evidence="9 11" id="KW-0057">Aromatic amino acid biosynthesis</keyword>
<dbReference type="PANTHER" id="PTHR21087">
    <property type="entry name" value="SHIKIMATE KINASE"/>
    <property type="match status" value="1"/>
</dbReference>
<dbReference type="SUPFAM" id="SSF52540">
    <property type="entry name" value="P-loop containing nucleoside triphosphate hydrolases"/>
    <property type="match status" value="1"/>
</dbReference>
<dbReference type="OrthoDB" id="9800332at2"/>
<dbReference type="Gene3D" id="3.40.50.300">
    <property type="entry name" value="P-loop containing nucleotide triphosphate hydrolases"/>
    <property type="match status" value="1"/>
</dbReference>
<dbReference type="PATRIC" id="fig|1007676.4.peg.1656"/>
<dbReference type="GO" id="GO:0004765">
    <property type="term" value="F:shikimate kinase activity"/>
    <property type="evidence" value="ECO:0007669"/>
    <property type="project" value="UniProtKB-UniRule"/>
</dbReference>
<evidence type="ECO:0000256" key="11">
    <source>
        <dbReference type="HAMAP-Rule" id="MF_00109"/>
    </source>
</evidence>
<protein>
    <recommendedName>
        <fullName evidence="3 11">Shikimate kinase</fullName>
        <shortName evidence="11">SK</shortName>
        <ecNumber evidence="3 11">2.7.1.71</ecNumber>
    </recommendedName>
</protein>
<dbReference type="KEGG" id="lgn:ABM34_08205"/>
<keyword evidence="11" id="KW-0460">Magnesium</keyword>
<dbReference type="RefSeq" id="WP_048704883.1">
    <property type="nucleotide sequence ID" value="NZ_CP012034.1"/>
</dbReference>
<dbReference type="InterPro" id="IPR036263">
    <property type="entry name" value="Chorismate_II_sf"/>
</dbReference>
<reference evidence="14" key="1">
    <citation type="submission" date="2015-07" db="EMBL/GenBank/DDBJ databases">
        <title>Lactobacillus ginsenosidimutans/EMML 3141/ whole genome sequencing.</title>
        <authorList>
            <person name="Kim M.K."/>
            <person name="Im W.-T."/>
            <person name="Srinivasan S."/>
            <person name="Lee J.-J."/>
        </authorList>
    </citation>
    <scope>NUCLEOTIDE SEQUENCE [LARGE SCALE GENOMIC DNA]</scope>
    <source>
        <strain evidence="14">EMML 3041</strain>
    </source>
</reference>
<evidence type="ECO:0000259" key="12">
    <source>
        <dbReference type="PROSITE" id="PS51168"/>
    </source>
</evidence>
<comment type="subcellular location">
    <subcellularLocation>
        <location evidence="11">Cytoplasm</location>
    </subcellularLocation>
</comment>
<keyword evidence="5 11" id="KW-0808">Transferase</keyword>
<evidence type="ECO:0000256" key="6">
    <source>
        <dbReference type="ARBA" id="ARBA00022741"/>
    </source>
</evidence>
<evidence type="ECO:0000256" key="1">
    <source>
        <dbReference type="ARBA" id="ARBA00004842"/>
    </source>
</evidence>
<dbReference type="InterPro" id="IPR002701">
    <property type="entry name" value="CM_II_prokaryot"/>
</dbReference>
<feature type="binding site" evidence="11">
    <location>
        <position position="16"/>
    </location>
    <ligand>
        <name>Mg(2+)</name>
        <dbReference type="ChEBI" id="CHEBI:18420"/>
    </ligand>
</feature>
<evidence type="ECO:0000256" key="2">
    <source>
        <dbReference type="ARBA" id="ARBA00006997"/>
    </source>
</evidence>
<dbReference type="UniPathway" id="UPA00053">
    <property type="reaction ID" value="UER00088"/>
</dbReference>
<dbReference type="Pfam" id="PF01202">
    <property type="entry name" value="SKI"/>
    <property type="match status" value="1"/>
</dbReference>
<feature type="binding site" evidence="11">
    <location>
        <position position="118"/>
    </location>
    <ligand>
        <name>ATP</name>
        <dbReference type="ChEBI" id="CHEBI:30616"/>
    </ligand>
</feature>
<comment type="caution">
    <text evidence="11">Lacks conserved residue(s) required for the propagation of feature annotation.</text>
</comment>
<keyword evidence="8 11" id="KW-0067">ATP-binding</keyword>
<comment type="catalytic activity">
    <reaction evidence="10 11">
        <text>shikimate + ATP = 3-phosphoshikimate + ADP + H(+)</text>
        <dbReference type="Rhea" id="RHEA:13121"/>
        <dbReference type="ChEBI" id="CHEBI:15378"/>
        <dbReference type="ChEBI" id="CHEBI:30616"/>
        <dbReference type="ChEBI" id="CHEBI:36208"/>
        <dbReference type="ChEBI" id="CHEBI:145989"/>
        <dbReference type="ChEBI" id="CHEBI:456216"/>
        <dbReference type="EC" id="2.7.1.71"/>
    </reaction>
</comment>
<dbReference type="PRINTS" id="PR01100">
    <property type="entry name" value="SHIKIMTKNASE"/>
</dbReference>
<proteinExistence type="inferred from homology"/>
<dbReference type="GO" id="GO:0009073">
    <property type="term" value="P:aromatic amino acid family biosynthetic process"/>
    <property type="evidence" value="ECO:0007669"/>
    <property type="project" value="UniProtKB-KW"/>
</dbReference>
<evidence type="ECO:0000313" key="14">
    <source>
        <dbReference type="Proteomes" id="UP000036106"/>
    </source>
</evidence>
<evidence type="ECO:0000256" key="8">
    <source>
        <dbReference type="ARBA" id="ARBA00022840"/>
    </source>
</evidence>
<keyword evidence="14" id="KW-1185">Reference proteome</keyword>
<organism evidence="13 14">
    <name type="scientific">Companilactobacillus ginsenosidimutans</name>
    <dbReference type="NCBI Taxonomy" id="1007676"/>
    <lineage>
        <taxon>Bacteria</taxon>
        <taxon>Bacillati</taxon>
        <taxon>Bacillota</taxon>
        <taxon>Bacilli</taxon>
        <taxon>Lactobacillales</taxon>
        <taxon>Lactobacillaceae</taxon>
        <taxon>Companilactobacillus</taxon>
    </lineage>
</organism>
<feature type="binding site" evidence="11">
    <location>
        <position position="79"/>
    </location>
    <ligand>
        <name>substrate</name>
    </ligand>
</feature>
<dbReference type="AlphaFoldDB" id="A0A0H4QHT4"/>
<evidence type="ECO:0000256" key="5">
    <source>
        <dbReference type="ARBA" id="ARBA00022679"/>
    </source>
</evidence>
<dbReference type="CDD" id="cd00464">
    <property type="entry name" value="SK"/>
    <property type="match status" value="1"/>
</dbReference>
<dbReference type="PROSITE" id="PS01128">
    <property type="entry name" value="SHIKIMATE_KINASE"/>
    <property type="match status" value="1"/>
</dbReference>
<dbReference type="EMBL" id="CP012034">
    <property type="protein sequence ID" value="AKP67512.1"/>
    <property type="molecule type" value="Genomic_DNA"/>
</dbReference>
<feature type="binding site" evidence="11">
    <location>
        <begin position="12"/>
        <end position="17"/>
    </location>
    <ligand>
        <name>ATP</name>
        <dbReference type="ChEBI" id="CHEBI:30616"/>
    </ligand>
</feature>
<dbReference type="SMART" id="SM00830">
    <property type="entry name" value="CM_2"/>
    <property type="match status" value="1"/>
</dbReference>
<dbReference type="EC" id="2.7.1.71" evidence="3 11"/>
<sequence>MADTVMLIGFMGAGKTTVGQQLAQATNQKFLDLDDEFVKETGSSINDFMNANGESGFRKMETKILENRLASPGVISTGGGIIESDTNRQVIKDSGATVIFLQADFATILQRLSSDTDRPLLRQLSMKELTDRWEFRQPLYNEVANAVIMTNGKSPNKIVHELTNMLSLEDDSLVSLRSEIDSLDRQILKLISERVNVVKEVAAVKKLNGISVVQPNRMDQIRQELKEEFQTDPNISDELIDDLVSLLTQTAINKEQDIVK</sequence>
<feature type="binding site" evidence="11">
    <location>
        <position position="136"/>
    </location>
    <ligand>
        <name>substrate</name>
    </ligand>
</feature>
<dbReference type="Pfam" id="PF01817">
    <property type="entry name" value="CM_2"/>
    <property type="match status" value="1"/>
</dbReference>
<dbReference type="STRING" id="1007676.ABM34_08205"/>
<name>A0A0H4QHT4_9LACO</name>
<accession>A0A0H4QHT4</accession>
<comment type="subunit">
    <text evidence="11">Monomer.</text>
</comment>
<dbReference type="InterPro" id="IPR000623">
    <property type="entry name" value="Shikimate_kinase/TSH1"/>
</dbReference>
<evidence type="ECO:0000256" key="4">
    <source>
        <dbReference type="ARBA" id="ARBA00022605"/>
    </source>
</evidence>
<comment type="similarity">
    <text evidence="2 11">Belongs to the shikimate kinase family.</text>
</comment>
<evidence type="ECO:0000256" key="9">
    <source>
        <dbReference type="ARBA" id="ARBA00023141"/>
    </source>
</evidence>
<dbReference type="GO" id="GO:0009423">
    <property type="term" value="P:chorismate biosynthetic process"/>
    <property type="evidence" value="ECO:0007669"/>
    <property type="project" value="UniProtKB-UniRule"/>
</dbReference>
<dbReference type="SUPFAM" id="SSF48600">
    <property type="entry name" value="Chorismate mutase II"/>
    <property type="match status" value="1"/>
</dbReference>
<keyword evidence="7 11" id="KW-0418">Kinase</keyword>
<dbReference type="InterPro" id="IPR036979">
    <property type="entry name" value="CM_dom_sf"/>
</dbReference>
<evidence type="ECO:0000256" key="10">
    <source>
        <dbReference type="ARBA" id="ARBA00048567"/>
    </source>
</evidence>
<keyword evidence="11" id="KW-0963">Cytoplasm</keyword>
<keyword evidence="11" id="KW-0479">Metal-binding</keyword>
<evidence type="ECO:0000256" key="7">
    <source>
        <dbReference type="ARBA" id="ARBA00022777"/>
    </source>
</evidence>
<feature type="binding site" evidence="11">
    <location>
        <position position="34"/>
    </location>
    <ligand>
        <name>substrate</name>
    </ligand>
</feature>
<dbReference type="Gene3D" id="1.20.59.10">
    <property type="entry name" value="Chorismate mutase"/>
    <property type="match status" value="1"/>
</dbReference>
<dbReference type="InterPro" id="IPR031322">
    <property type="entry name" value="Shikimate/glucono_kinase"/>
</dbReference>
<dbReference type="PANTHER" id="PTHR21087:SF16">
    <property type="entry name" value="SHIKIMATE KINASE 1, CHLOROPLASTIC"/>
    <property type="match status" value="1"/>
</dbReference>
<dbReference type="InterPro" id="IPR027417">
    <property type="entry name" value="P-loop_NTPase"/>
</dbReference>
<dbReference type="PROSITE" id="PS51168">
    <property type="entry name" value="CHORISMATE_MUT_2"/>
    <property type="match status" value="1"/>
</dbReference>
<dbReference type="HAMAP" id="MF_00109">
    <property type="entry name" value="Shikimate_kinase"/>
    <property type="match status" value="1"/>
</dbReference>
<feature type="domain" description="Chorismate mutase" evidence="12">
    <location>
        <begin position="167"/>
        <end position="259"/>
    </location>
</feature>
<comment type="cofactor">
    <cofactor evidence="11">
        <name>Mg(2+)</name>
        <dbReference type="ChEBI" id="CHEBI:18420"/>
    </cofactor>
    <text evidence="11">Binds 1 Mg(2+) ion per subunit.</text>
</comment>
<dbReference type="GO" id="GO:0008652">
    <property type="term" value="P:amino acid biosynthetic process"/>
    <property type="evidence" value="ECO:0007669"/>
    <property type="project" value="UniProtKB-KW"/>
</dbReference>
<dbReference type="GO" id="GO:0004106">
    <property type="term" value="F:chorismate mutase activity"/>
    <property type="evidence" value="ECO:0007669"/>
    <property type="project" value="InterPro"/>
</dbReference>
<comment type="pathway">
    <text evidence="1 11">Metabolic intermediate biosynthesis; chorismate biosynthesis; chorismate from D-erythrose 4-phosphate and phosphoenolpyruvate: step 5/7.</text>
</comment>
<feature type="binding site" evidence="11">
    <location>
        <position position="58"/>
    </location>
    <ligand>
        <name>substrate</name>
    </ligand>
</feature>
<evidence type="ECO:0000313" key="13">
    <source>
        <dbReference type="EMBL" id="AKP67512.1"/>
    </source>
</evidence>
<dbReference type="GO" id="GO:0005524">
    <property type="term" value="F:ATP binding"/>
    <property type="evidence" value="ECO:0007669"/>
    <property type="project" value="UniProtKB-UniRule"/>
</dbReference>
<dbReference type="GO" id="GO:0005829">
    <property type="term" value="C:cytosol"/>
    <property type="evidence" value="ECO:0007669"/>
    <property type="project" value="TreeGrafter"/>
</dbReference>
<gene>
    <name evidence="11" type="primary">aroK</name>
    <name evidence="13" type="ORF">ABM34_08205</name>
</gene>
<keyword evidence="4 11" id="KW-0028">Amino-acid biosynthesis</keyword>